<keyword evidence="1" id="KW-0472">Membrane</keyword>
<dbReference type="Pfam" id="PF09335">
    <property type="entry name" value="VTT_dom"/>
    <property type="match status" value="1"/>
</dbReference>
<reference evidence="3 4" key="1">
    <citation type="submission" date="2018-08" db="EMBL/GenBank/DDBJ databases">
        <title>Thalassotalea euphylliae genome.</title>
        <authorList>
            <person name="Summers S."/>
            <person name="Rice S.A."/>
            <person name="Freckelton M.L."/>
            <person name="Nedved B.T."/>
            <person name="Hadfield M.G."/>
        </authorList>
    </citation>
    <scope>NUCLEOTIDE SEQUENCE [LARGE SCALE GENOMIC DNA]</scope>
    <source>
        <strain evidence="3 4">H1</strain>
    </source>
</reference>
<dbReference type="GO" id="GO:0005886">
    <property type="term" value="C:plasma membrane"/>
    <property type="evidence" value="ECO:0007669"/>
    <property type="project" value="UniProtKB-ARBA"/>
</dbReference>
<organism evidence="3 4">
    <name type="scientific">Thalassotalea euphylliae</name>
    <dbReference type="NCBI Taxonomy" id="1655234"/>
    <lineage>
        <taxon>Bacteria</taxon>
        <taxon>Pseudomonadati</taxon>
        <taxon>Pseudomonadota</taxon>
        <taxon>Gammaproteobacteria</taxon>
        <taxon>Alteromonadales</taxon>
        <taxon>Colwelliaceae</taxon>
        <taxon>Thalassotalea</taxon>
    </lineage>
</organism>
<feature type="transmembrane region" description="Helical" evidence="1">
    <location>
        <begin position="172"/>
        <end position="192"/>
    </location>
</feature>
<dbReference type="InterPro" id="IPR051311">
    <property type="entry name" value="DedA_domain"/>
</dbReference>
<evidence type="ECO:0000259" key="2">
    <source>
        <dbReference type="Pfam" id="PF09335"/>
    </source>
</evidence>
<evidence type="ECO:0000313" key="3">
    <source>
        <dbReference type="EMBL" id="REL25849.1"/>
    </source>
</evidence>
<sequence length="193" mass="21978">MKIFSALYEWTLKWAEHKLAPRVLAMLTFAESVFFPIPPDVLLAPMVLAKPKKAWFYATLTTTASVIGGVVGYLLGYFMFDAWIQPIITEVGYQDKMDHAMAWFEQWGIWVVFLAGFTPIPYKVFTLSAGVLQMLFIPFLIASFIGRGMRFFLVAGLIQWGGEKMEQKLRQWVDVIGWSLVAIIAFAYVVYIA</sequence>
<dbReference type="Proteomes" id="UP000256478">
    <property type="component" value="Unassembled WGS sequence"/>
</dbReference>
<dbReference type="RefSeq" id="WP_116006975.1">
    <property type="nucleotide sequence ID" value="NZ_QUOU01000001.1"/>
</dbReference>
<proteinExistence type="predicted"/>
<evidence type="ECO:0000313" key="4">
    <source>
        <dbReference type="Proteomes" id="UP000256478"/>
    </source>
</evidence>
<keyword evidence="1" id="KW-0812">Transmembrane</keyword>
<dbReference type="AlphaFoldDB" id="A0A3E0TMQ5"/>
<gene>
    <name evidence="3" type="ORF">DXX93_04245</name>
</gene>
<feature type="transmembrane region" description="Helical" evidence="1">
    <location>
        <begin position="101"/>
        <end position="122"/>
    </location>
</feature>
<keyword evidence="1" id="KW-1133">Transmembrane helix</keyword>
<feature type="transmembrane region" description="Helical" evidence="1">
    <location>
        <begin position="54"/>
        <end position="80"/>
    </location>
</feature>
<protein>
    <submittedName>
        <fullName evidence="3">DedA family protein</fullName>
    </submittedName>
</protein>
<feature type="transmembrane region" description="Helical" evidence="1">
    <location>
        <begin position="23"/>
        <end position="48"/>
    </location>
</feature>
<name>A0A3E0TMQ5_9GAMM</name>
<feature type="domain" description="VTT" evidence="2">
    <location>
        <begin position="38"/>
        <end position="158"/>
    </location>
</feature>
<dbReference type="EMBL" id="QUOU01000001">
    <property type="protein sequence ID" value="REL25849.1"/>
    <property type="molecule type" value="Genomic_DNA"/>
</dbReference>
<dbReference type="InterPro" id="IPR032816">
    <property type="entry name" value="VTT_dom"/>
</dbReference>
<evidence type="ECO:0000256" key="1">
    <source>
        <dbReference type="SAM" id="Phobius"/>
    </source>
</evidence>
<accession>A0A3E0TMQ5</accession>
<comment type="caution">
    <text evidence="3">The sequence shown here is derived from an EMBL/GenBank/DDBJ whole genome shotgun (WGS) entry which is preliminary data.</text>
</comment>
<feature type="transmembrane region" description="Helical" evidence="1">
    <location>
        <begin position="134"/>
        <end position="160"/>
    </location>
</feature>
<dbReference type="PANTHER" id="PTHR42709:SF11">
    <property type="entry name" value="DEDA FAMILY PROTEIN"/>
    <property type="match status" value="1"/>
</dbReference>
<dbReference type="OrthoDB" id="9810270at2"/>
<dbReference type="PANTHER" id="PTHR42709">
    <property type="entry name" value="ALKALINE PHOSPHATASE LIKE PROTEIN"/>
    <property type="match status" value="1"/>
</dbReference>